<dbReference type="Pfam" id="PF01230">
    <property type="entry name" value="HIT"/>
    <property type="match status" value="1"/>
</dbReference>
<reference evidence="3" key="1">
    <citation type="submission" date="2021-12" db="EMBL/GenBank/DDBJ databases">
        <title>Discovery of the Pendulisporaceae a myxobacterial family with distinct sporulation behavior and unique specialized metabolism.</title>
        <authorList>
            <person name="Garcia R."/>
            <person name="Popoff A."/>
            <person name="Bader C.D."/>
            <person name="Loehr J."/>
            <person name="Walesch S."/>
            <person name="Walt C."/>
            <person name="Boldt J."/>
            <person name="Bunk B."/>
            <person name="Haeckl F.J.F.P.J."/>
            <person name="Gunesch A.P."/>
            <person name="Birkelbach J."/>
            <person name="Nuebel U."/>
            <person name="Pietschmann T."/>
            <person name="Bach T."/>
            <person name="Mueller R."/>
        </authorList>
    </citation>
    <scope>NUCLEOTIDE SEQUENCE</scope>
    <source>
        <strain evidence="3">MSr11367</strain>
    </source>
</reference>
<name>A0ABZ2KZI7_9BACT</name>
<evidence type="ECO:0000313" key="3">
    <source>
        <dbReference type="EMBL" id="WXB04099.1"/>
    </source>
</evidence>
<dbReference type="InterPro" id="IPR011146">
    <property type="entry name" value="HIT-like"/>
</dbReference>
<sequence>MACIFCDIISGKLPASLVYDHEDFLAFLDKKPLFHGHVLLVPRTHVATMTDLPRDPAAKIFAVAQDIARAVESAMEAEGTFVAINNRVSQSVPHLHMHIVPRKKGDGLKGFFWPRTKYASDQETDGVAARIRERL</sequence>
<dbReference type="Gene3D" id="3.30.428.10">
    <property type="entry name" value="HIT-like"/>
    <property type="match status" value="1"/>
</dbReference>
<gene>
    <name evidence="3" type="ORF">LVJ94_45230</name>
</gene>
<dbReference type="RefSeq" id="WP_394833733.1">
    <property type="nucleotide sequence ID" value="NZ_CP089929.1"/>
</dbReference>
<dbReference type="Proteomes" id="UP001374803">
    <property type="component" value="Chromosome"/>
</dbReference>
<dbReference type="EMBL" id="CP089983">
    <property type="protein sequence ID" value="WXB04099.1"/>
    <property type="molecule type" value="Genomic_DNA"/>
</dbReference>
<keyword evidence="4" id="KW-1185">Reference proteome</keyword>
<organism evidence="3 4">
    <name type="scientific">Pendulispora rubella</name>
    <dbReference type="NCBI Taxonomy" id="2741070"/>
    <lineage>
        <taxon>Bacteria</taxon>
        <taxon>Pseudomonadati</taxon>
        <taxon>Myxococcota</taxon>
        <taxon>Myxococcia</taxon>
        <taxon>Myxococcales</taxon>
        <taxon>Sorangiineae</taxon>
        <taxon>Pendulisporaceae</taxon>
        <taxon>Pendulispora</taxon>
    </lineage>
</organism>
<dbReference type="InterPro" id="IPR001310">
    <property type="entry name" value="Histidine_triad_HIT"/>
</dbReference>
<accession>A0ABZ2KZI7</accession>
<evidence type="ECO:0000313" key="4">
    <source>
        <dbReference type="Proteomes" id="UP001374803"/>
    </source>
</evidence>
<protein>
    <submittedName>
        <fullName evidence="3">HIT family protein</fullName>
    </submittedName>
</protein>
<feature type="domain" description="HIT" evidence="2">
    <location>
        <begin position="4"/>
        <end position="109"/>
    </location>
</feature>
<dbReference type="InterPro" id="IPR019808">
    <property type="entry name" value="Histidine_triad_CS"/>
</dbReference>
<evidence type="ECO:0000259" key="2">
    <source>
        <dbReference type="PROSITE" id="PS51084"/>
    </source>
</evidence>
<evidence type="ECO:0000256" key="1">
    <source>
        <dbReference type="PROSITE-ProRule" id="PRU00464"/>
    </source>
</evidence>
<proteinExistence type="predicted"/>
<dbReference type="InterPro" id="IPR036265">
    <property type="entry name" value="HIT-like_sf"/>
</dbReference>
<dbReference type="SUPFAM" id="SSF54197">
    <property type="entry name" value="HIT-like"/>
    <property type="match status" value="1"/>
</dbReference>
<dbReference type="PROSITE" id="PS00892">
    <property type="entry name" value="HIT_1"/>
    <property type="match status" value="1"/>
</dbReference>
<dbReference type="PRINTS" id="PR00332">
    <property type="entry name" value="HISTRIAD"/>
</dbReference>
<feature type="short sequence motif" description="Histidine triad motif" evidence="1">
    <location>
        <begin position="94"/>
        <end position="98"/>
    </location>
</feature>
<dbReference type="PROSITE" id="PS51084">
    <property type="entry name" value="HIT_2"/>
    <property type="match status" value="1"/>
</dbReference>
<dbReference type="PANTHER" id="PTHR46648">
    <property type="entry name" value="HIT FAMILY PROTEIN 1"/>
    <property type="match status" value="1"/>
</dbReference>
<dbReference type="PANTHER" id="PTHR46648:SF1">
    <property type="entry name" value="ADENOSINE 5'-MONOPHOSPHORAMIDASE HNT1"/>
    <property type="match status" value="1"/>
</dbReference>